<sequence>MNLDCNTYFGSKPMSFIVSNRGMQPVAKGLQVLQPNQIKNEENEQIIQLLVPKRIRNR</sequence>
<dbReference type="EMBL" id="CAJVQB010081649">
    <property type="protein sequence ID" value="CAG8845979.1"/>
    <property type="molecule type" value="Genomic_DNA"/>
</dbReference>
<keyword evidence="2" id="KW-1185">Reference proteome</keyword>
<evidence type="ECO:0000313" key="1">
    <source>
        <dbReference type="EMBL" id="CAG8845979.1"/>
    </source>
</evidence>
<feature type="non-terminal residue" evidence="1">
    <location>
        <position position="1"/>
    </location>
</feature>
<evidence type="ECO:0000313" key="2">
    <source>
        <dbReference type="Proteomes" id="UP000789901"/>
    </source>
</evidence>
<protein>
    <submittedName>
        <fullName evidence="1">46232_t:CDS:1</fullName>
    </submittedName>
</protein>
<dbReference type="Proteomes" id="UP000789901">
    <property type="component" value="Unassembled WGS sequence"/>
</dbReference>
<accession>A0ABN7X2L7</accession>
<proteinExistence type="predicted"/>
<name>A0ABN7X2L7_GIGMA</name>
<reference evidence="1 2" key="1">
    <citation type="submission" date="2021-06" db="EMBL/GenBank/DDBJ databases">
        <authorList>
            <person name="Kallberg Y."/>
            <person name="Tangrot J."/>
            <person name="Rosling A."/>
        </authorList>
    </citation>
    <scope>NUCLEOTIDE SEQUENCE [LARGE SCALE GENOMIC DNA]</scope>
    <source>
        <strain evidence="1 2">120-4 pot B 10/14</strain>
    </source>
</reference>
<comment type="caution">
    <text evidence="1">The sequence shown here is derived from an EMBL/GenBank/DDBJ whole genome shotgun (WGS) entry which is preliminary data.</text>
</comment>
<organism evidence="1 2">
    <name type="scientific">Gigaspora margarita</name>
    <dbReference type="NCBI Taxonomy" id="4874"/>
    <lineage>
        <taxon>Eukaryota</taxon>
        <taxon>Fungi</taxon>
        <taxon>Fungi incertae sedis</taxon>
        <taxon>Mucoromycota</taxon>
        <taxon>Glomeromycotina</taxon>
        <taxon>Glomeromycetes</taxon>
        <taxon>Diversisporales</taxon>
        <taxon>Gigasporaceae</taxon>
        <taxon>Gigaspora</taxon>
    </lineage>
</organism>
<gene>
    <name evidence="1" type="ORF">GMARGA_LOCUS37932</name>
</gene>